<organism evidence="2 3">
    <name type="scientific">Trebonia kvetii</name>
    <dbReference type="NCBI Taxonomy" id="2480626"/>
    <lineage>
        <taxon>Bacteria</taxon>
        <taxon>Bacillati</taxon>
        <taxon>Actinomycetota</taxon>
        <taxon>Actinomycetes</taxon>
        <taxon>Streptosporangiales</taxon>
        <taxon>Treboniaceae</taxon>
        <taxon>Trebonia</taxon>
    </lineage>
</organism>
<comment type="caution">
    <text evidence="2">The sequence shown here is derived from an EMBL/GenBank/DDBJ whole genome shotgun (WGS) entry which is preliminary data.</text>
</comment>
<keyword evidence="3" id="KW-1185">Reference proteome</keyword>
<proteinExistence type="predicted"/>
<name>A0A6P2BT35_9ACTN</name>
<accession>A0A6P2BT35</accession>
<gene>
    <name evidence="2" type="ORF">EAS64_28960</name>
</gene>
<dbReference type="AlphaFoldDB" id="A0A6P2BT35"/>
<evidence type="ECO:0000256" key="1">
    <source>
        <dbReference type="SAM" id="Phobius"/>
    </source>
</evidence>
<feature type="transmembrane region" description="Helical" evidence="1">
    <location>
        <begin position="215"/>
        <end position="237"/>
    </location>
</feature>
<dbReference type="Proteomes" id="UP000460272">
    <property type="component" value="Unassembled WGS sequence"/>
</dbReference>
<feature type="transmembrane region" description="Helical" evidence="1">
    <location>
        <begin position="93"/>
        <end position="116"/>
    </location>
</feature>
<feature type="transmembrane region" description="Helical" evidence="1">
    <location>
        <begin position="243"/>
        <end position="260"/>
    </location>
</feature>
<feature type="transmembrane region" description="Helical" evidence="1">
    <location>
        <begin position="23"/>
        <end position="41"/>
    </location>
</feature>
<dbReference type="OrthoDB" id="512946at2"/>
<keyword evidence="1" id="KW-1133">Transmembrane helix</keyword>
<evidence type="ECO:0000313" key="2">
    <source>
        <dbReference type="EMBL" id="TVZ01531.1"/>
    </source>
</evidence>
<feature type="transmembrane region" description="Helical" evidence="1">
    <location>
        <begin position="53"/>
        <end position="72"/>
    </location>
</feature>
<feature type="transmembrane region" description="Helical" evidence="1">
    <location>
        <begin position="299"/>
        <end position="319"/>
    </location>
</feature>
<feature type="transmembrane region" description="Helical" evidence="1">
    <location>
        <begin position="267"/>
        <end position="287"/>
    </location>
</feature>
<dbReference type="EMBL" id="RPFW01000006">
    <property type="protein sequence ID" value="TVZ01531.1"/>
    <property type="molecule type" value="Genomic_DNA"/>
</dbReference>
<protein>
    <submittedName>
        <fullName evidence="2">Uncharacterized protein</fullName>
    </submittedName>
</protein>
<keyword evidence="1" id="KW-0812">Transmembrane</keyword>
<sequence length="342" mass="35665">MQPELTLTRGGSADGHRSSARRWLWATVALTAGAFVIAAAFAPAGSAPPGRGLAWVLFAGSAAHVASTGWLYTLRDVRSYAASRPWRFIRVPVLLMTAGAAVAATLTPAAMAWLLLPFFAWQFFHFAKQNLGMAALAAMTAGAPPLRAAERRALIASGVAGIGGLMARPALLQLRVDPGLCALFPLSAASMAGAATVGIILLARRAPADRPRGFCVMYLMGLFFSVPVFVFASPYAAVGGMTIAHGMQYLLLVSLVGAGGSGEAGRALRLAVLCNVALLGGAVLAMGSHLHDGGPAERLIFGAYLGTVMAHFVVDAGLWRLRDPFPRAFLAGRVPYLMRAAP</sequence>
<reference evidence="2 3" key="1">
    <citation type="submission" date="2018-11" db="EMBL/GenBank/DDBJ databases">
        <title>Trebonia kvetii gen.nov., sp.nov., a novel acidophilic actinobacterium, and proposal of the new actinobacterial family Treboniaceae fam. nov.</title>
        <authorList>
            <person name="Rapoport D."/>
            <person name="Sagova-Mareckova M."/>
            <person name="Sedlacek I."/>
            <person name="Provaznik J."/>
            <person name="Kralova S."/>
            <person name="Pavlinic D."/>
            <person name="Benes V."/>
            <person name="Kopecky J."/>
        </authorList>
    </citation>
    <scope>NUCLEOTIDE SEQUENCE [LARGE SCALE GENOMIC DNA]</scope>
    <source>
        <strain evidence="2 3">15Tr583</strain>
    </source>
</reference>
<dbReference type="RefSeq" id="WP_145858211.1">
    <property type="nucleotide sequence ID" value="NZ_RPFW01000006.1"/>
</dbReference>
<evidence type="ECO:0000313" key="3">
    <source>
        <dbReference type="Proteomes" id="UP000460272"/>
    </source>
</evidence>
<keyword evidence="1" id="KW-0472">Membrane</keyword>
<feature type="transmembrane region" description="Helical" evidence="1">
    <location>
        <begin position="183"/>
        <end position="203"/>
    </location>
</feature>